<feature type="transmembrane region" description="Helical" evidence="2">
    <location>
        <begin position="60"/>
        <end position="80"/>
    </location>
</feature>
<dbReference type="EMBL" id="QJSL01000014">
    <property type="protein sequence ID" value="RXW28152.1"/>
    <property type="molecule type" value="Genomic_DNA"/>
</dbReference>
<protein>
    <submittedName>
        <fullName evidence="5">Conjugal transfer protein TraG</fullName>
    </submittedName>
</protein>
<evidence type="ECO:0000313" key="5">
    <source>
        <dbReference type="EMBL" id="RXW28152.1"/>
    </source>
</evidence>
<feature type="region of interest" description="Disordered" evidence="1">
    <location>
        <begin position="611"/>
        <end position="659"/>
    </location>
</feature>
<dbReference type="RefSeq" id="WP_007372249.1">
    <property type="nucleotide sequence ID" value="NZ_AP022127.1"/>
</dbReference>
<proteinExistence type="predicted"/>
<feature type="region of interest" description="Disordered" evidence="1">
    <location>
        <begin position="675"/>
        <end position="698"/>
    </location>
</feature>
<dbReference type="InterPro" id="IPR012931">
    <property type="entry name" value="TraG_N_Proteobacteria"/>
</dbReference>
<evidence type="ECO:0000313" key="4">
    <source>
        <dbReference type="EMBL" id="BBS34763.1"/>
    </source>
</evidence>
<feature type="compositionally biased region" description="Polar residues" evidence="1">
    <location>
        <begin position="633"/>
        <end position="651"/>
    </location>
</feature>
<accession>A0A4Q2E7H7</accession>
<name>A0A4Q2E7H7_ENTCL</name>
<feature type="transmembrane region" description="Helical" evidence="2">
    <location>
        <begin position="381"/>
        <end position="401"/>
    </location>
</feature>
<geneLocation type="plasmid" evidence="4 7">
    <name>pWP5-S18-CRE-02_1</name>
</geneLocation>
<dbReference type="Proteomes" id="UP000515488">
    <property type="component" value="Plasmid pWP5-S18-CRE-02_1"/>
</dbReference>
<feature type="transmembrane region" description="Helical" evidence="2">
    <location>
        <begin position="92"/>
        <end position="113"/>
    </location>
</feature>
<evidence type="ECO:0000259" key="3">
    <source>
        <dbReference type="Pfam" id="PF07916"/>
    </source>
</evidence>
<sequence>MSEWNVYTVGNIEFIYNIFNSVAMLLNDGTYGSLFRISALIGVICVVLAAAISAGKSLSLSHMCVAVVMYYLFFSVSMRTNIEDVTTGKFRAVDNVPAGLAVAASVLSTVGYATTEKMEQAFSVPSMTEYGSLDPLFTLATLYDTLKTPMRWTGQTGAYGDLDASVSNYVKNCVGNDIIRGSKTFASMYRSNQGVSGLASNDSFQRVVIYDNVRSGWSTSTEESSNGGSLYTCSDAYTKLKGLATQNASSLDSAFASSYTASGRTCGGAPCSGSGKAQEVLNFFNISGTDIRDFQLMLVMYPHFRELPMYGLESSFRGTAAVTRAQTMTQQAFQWSSSGSSFLSWMGSFMPIFQGIIYALAPFMAFLFGLGIMGLRLVMKYFLVIIWTWTWLPLAAVVNMYVLNSIRDTSSQILVSSGSGGLSFAQLYQLLFETQKSIGLAGNLYAMIPALGGFIVWGSSVAFNSLASSAAAPSAADTKTLAPDVTNAPAINSRGSDVEFNPTQGTIMGGSSGTLPAIDMKKVATHNLSSAKQELDSASSSLTAQSGAMISQVASNMNSGGHSQVYSDASNAAFASLSSSDRALVSSVAKEQGISDMQALVSIAKGDVSVGGGAGSSSAGVGVKGGMSRSEAESSGLSNDNSAKYGSTDSASSHKIDSATQSRIVNTAASAMYQSLSQEGESSQSTRSFAEANQRMQSAQKNFQEANSFVSSTSMGQTMNAAQLATAIGRNHDAQATLTQTLAAHPELSSKIAGDAASLTSLGMTHEDAHTFAQFKAASELGVAGAVAAKAGFINADSSPVLTTTASEQYRGVSGGAESAGGRAVAGAADVGNSVNAVTGRSYGALGEAHASSSDGYGQGQVNTVGGQNSGAVEQIHKGNEGEVMTKAGNTAANDFENNHYNLGGITGDFNKLVSHVSNAFKESPVYEQVHDQARTIAGEIPLGGDANREAARDSIVNYYAMTKAGASEQQLSQARSDMMARIQLATGGENDNGTVMGGNTALARGIAARIDNAGLDRSANDGSIIQQATTALNTDRQTHEYNTGGMANNLGGMHQASNGGSAVGDGVPYAMGTHNQGYGEAETMTVNAQGAEGHNGLNQNSNYGGSETTNINTQGAGGHSDSNNGGTMFSDPPPARATQSHQEYVPVHPRNKENNGGHSGGNDDMIISSSK</sequence>
<feature type="transmembrane region" description="Helical" evidence="2">
    <location>
        <begin position="33"/>
        <end position="54"/>
    </location>
</feature>
<feature type="transmembrane region" description="Helical" evidence="2">
    <location>
        <begin position="6"/>
        <end position="26"/>
    </location>
</feature>
<feature type="compositionally biased region" description="Low complexity" evidence="1">
    <location>
        <begin position="675"/>
        <end position="685"/>
    </location>
</feature>
<dbReference type="EMBL" id="AP022127">
    <property type="protein sequence ID" value="BBS34763.1"/>
    <property type="molecule type" value="Genomic_DNA"/>
</dbReference>
<feature type="transmembrane region" description="Helical" evidence="2">
    <location>
        <begin position="342"/>
        <end position="369"/>
    </location>
</feature>
<feature type="region of interest" description="Disordered" evidence="1">
    <location>
        <begin position="1094"/>
        <end position="1172"/>
    </location>
</feature>
<dbReference type="Proteomes" id="UP000290875">
    <property type="component" value="Unassembled WGS sequence"/>
</dbReference>
<evidence type="ECO:0000313" key="6">
    <source>
        <dbReference type="Proteomes" id="UP000290875"/>
    </source>
</evidence>
<gene>
    <name evidence="5" type="ORF">DM877_15705</name>
    <name evidence="4" type="ORF">WP5S18C02_P10440</name>
</gene>
<keyword evidence="4" id="KW-0614">Plasmid</keyword>
<feature type="transmembrane region" description="Helical" evidence="2">
    <location>
        <begin position="444"/>
        <end position="463"/>
    </location>
</feature>
<feature type="compositionally biased region" description="Polar residues" evidence="1">
    <location>
        <begin position="1097"/>
        <end position="1128"/>
    </location>
</feature>
<feature type="transmembrane region" description="Helical" evidence="2">
    <location>
        <begin position="413"/>
        <end position="432"/>
    </location>
</feature>
<organism evidence="5 6">
    <name type="scientific">Enterobacter cloacae</name>
    <dbReference type="NCBI Taxonomy" id="550"/>
    <lineage>
        <taxon>Bacteria</taxon>
        <taxon>Pseudomonadati</taxon>
        <taxon>Pseudomonadota</taxon>
        <taxon>Gammaproteobacteria</taxon>
        <taxon>Enterobacterales</taxon>
        <taxon>Enterobacteriaceae</taxon>
        <taxon>Enterobacter</taxon>
        <taxon>Enterobacter cloacae complex</taxon>
    </lineage>
</organism>
<keyword evidence="2" id="KW-0472">Membrane</keyword>
<dbReference type="Pfam" id="PF07916">
    <property type="entry name" value="TraG_N"/>
    <property type="match status" value="1"/>
</dbReference>
<evidence type="ECO:0000256" key="1">
    <source>
        <dbReference type="SAM" id="MobiDB-lite"/>
    </source>
</evidence>
<evidence type="ECO:0000256" key="2">
    <source>
        <dbReference type="SAM" id="Phobius"/>
    </source>
</evidence>
<keyword evidence="2" id="KW-0812">Transmembrane</keyword>
<keyword evidence="2" id="KW-1133">Transmembrane helix</keyword>
<dbReference type="AlphaFoldDB" id="A0A4Q2E7H7"/>
<evidence type="ECO:0000313" key="7">
    <source>
        <dbReference type="Proteomes" id="UP000515488"/>
    </source>
</evidence>
<reference evidence="5 6" key="1">
    <citation type="submission" date="2018-06" db="EMBL/GenBank/DDBJ databases">
        <title>Carbapenemase-producing Enterobacteriaceae present in wastewater treatment plant effluent and nearby surface waters in the US.</title>
        <authorList>
            <person name="Mathys D.A."/>
            <person name="Mollenkopf D.F."/>
            <person name="Feicht S.M."/>
            <person name="Adams R.J."/>
            <person name="Albers A.L."/>
            <person name="Grooters S.V."/>
            <person name="Stuever D.M."/>
            <person name="Daniels J.B."/>
            <person name="Wittum T.E."/>
        </authorList>
    </citation>
    <scope>NUCLEOTIDE SEQUENCE [LARGE SCALE GENOMIC DNA]</scope>
    <source>
        <strain evidence="5 6">GEO_4_Eff_A</strain>
    </source>
</reference>
<feature type="domain" description="TraG N-terminal Proteobacteria" evidence="3">
    <location>
        <begin position="6"/>
        <end position="474"/>
    </location>
</feature>
<reference evidence="4 7" key="2">
    <citation type="submission" date="2019-12" db="EMBL/GenBank/DDBJ databases">
        <title>complete genome sequences of Enterobacter cloacae str. WP5-S18-CRE-02 isolated from wastewater treatment plant effluent.</title>
        <authorList>
            <person name="Sekizuka T."/>
            <person name="Itokawa K."/>
            <person name="Yatsu K."/>
            <person name="Inamine Y."/>
            <person name="Kuroda M."/>
        </authorList>
    </citation>
    <scope>NUCLEOTIDE SEQUENCE [LARGE SCALE GENOMIC DNA]</scope>
    <source>
        <strain evidence="4 7">WP5-S18-CRE-02</strain>
        <plasmid evidence="4 7">pWP5-S18-CRE-02_1</plasmid>
    </source>
</reference>